<sequence>MESDEDKVYMKIVEIEEIYDFVIHQFFCLNISFRPKSLK</sequence>
<dbReference type="AlphaFoldDB" id="A0A3L6G441"/>
<gene>
    <name evidence="1" type="ORF">Zm00014a_009420</name>
</gene>
<dbReference type="Proteomes" id="UP000251960">
    <property type="component" value="Chromosome 2"/>
</dbReference>
<reference evidence="1" key="1">
    <citation type="journal article" date="2018" name="Nat. Genet.">
        <title>Extensive intraspecific gene order and gene structural variations between Mo17 and other maize genomes.</title>
        <authorList>
            <person name="Sun S."/>
            <person name="Zhou Y."/>
            <person name="Chen J."/>
            <person name="Shi J."/>
            <person name="Zhao H."/>
            <person name="Zhao H."/>
            <person name="Song W."/>
            <person name="Zhang M."/>
            <person name="Cui Y."/>
            <person name="Dong X."/>
            <person name="Liu H."/>
            <person name="Ma X."/>
            <person name="Jiao Y."/>
            <person name="Wang B."/>
            <person name="Wei X."/>
            <person name="Stein J.C."/>
            <person name="Glaubitz J.C."/>
            <person name="Lu F."/>
            <person name="Yu G."/>
            <person name="Liang C."/>
            <person name="Fengler K."/>
            <person name="Li B."/>
            <person name="Rafalski A."/>
            <person name="Schnable P.S."/>
            <person name="Ware D.H."/>
            <person name="Buckler E.S."/>
            <person name="Lai J."/>
        </authorList>
    </citation>
    <scope>NUCLEOTIDE SEQUENCE [LARGE SCALE GENOMIC DNA]</scope>
    <source>
        <tissue evidence="1">Seedling</tissue>
    </source>
</reference>
<dbReference type="EMBL" id="NCVQ01000003">
    <property type="protein sequence ID" value="PWZ41879.1"/>
    <property type="molecule type" value="Genomic_DNA"/>
</dbReference>
<evidence type="ECO:0000313" key="1">
    <source>
        <dbReference type="EMBL" id="PWZ41879.1"/>
    </source>
</evidence>
<organism evidence="1">
    <name type="scientific">Zea mays</name>
    <name type="common">Maize</name>
    <dbReference type="NCBI Taxonomy" id="4577"/>
    <lineage>
        <taxon>Eukaryota</taxon>
        <taxon>Viridiplantae</taxon>
        <taxon>Streptophyta</taxon>
        <taxon>Embryophyta</taxon>
        <taxon>Tracheophyta</taxon>
        <taxon>Spermatophyta</taxon>
        <taxon>Magnoliopsida</taxon>
        <taxon>Liliopsida</taxon>
        <taxon>Poales</taxon>
        <taxon>Poaceae</taxon>
        <taxon>PACMAD clade</taxon>
        <taxon>Panicoideae</taxon>
        <taxon>Andropogonodae</taxon>
        <taxon>Andropogoneae</taxon>
        <taxon>Tripsacinae</taxon>
        <taxon>Zea</taxon>
    </lineage>
</organism>
<accession>A0A3L6G441</accession>
<protein>
    <submittedName>
        <fullName evidence="1">Uncharacterized protein</fullName>
    </submittedName>
</protein>
<comment type="caution">
    <text evidence="1">The sequence shown here is derived from an EMBL/GenBank/DDBJ whole genome shotgun (WGS) entry which is preliminary data.</text>
</comment>
<name>A0A3L6G441_MAIZE</name>
<proteinExistence type="predicted"/>